<accession>A0AB38EH73</accession>
<protein>
    <submittedName>
        <fullName evidence="1">Uncharacterized protein</fullName>
    </submittedName>
</protein>
<evidence type="ECO:0000313" key="1">
    <source>
        <dbReference type="EMBL" id="SOQ12020.1"/>
    </source>
</evidence>
<reference evidence="1 2" key="1">
    <citation type="submission" date="2017-11" db="EMBL/GenBank/DDBJ databases">
        <authorList>
            <person name="Blom J."/>
        </authorList>
    </citation>
    <scope>NUCLEOTIDE SEQUENCE [LARGE SCALE GENOMIC DNA]</scope>
    <source>
        <strain evidence="1">NCPPB 2254</strain>
    </source>
</reference>
<proteinExistence type="predicted"/>
<sequence>MNDAGKRIFFIVVIRESFISSHGHFSGRQHQHAGAAGRSHVIGDRLSRYGNSWLA</sequence>
<organism evidence="1 2">
    <name type="scientific">Pseudomonas syringae pv. persicae</name>
    <dbReference type="NCBI Taxonomy" id="237306"/>
    <lineage>
        <taxon>Bacteria</taxon>
        <taxon>Pseudomonadati</taxon>
        <taxon>Pseudomonadota</taxon>
        <taxon>Gammaproteobacteria</taxon>
        <taxon>Pseudomonadales</taxon>
        <taxon>Pseudomonadaceae</taxon>
        <taxon>Pseudomonas</taxon>
    </lineage>
</organism>
<dbReference type="EMBL" id="ODAM01000096">
    <property type="protein sequence ID" value="SOQ12020.1"/>
    <property type="molecule type" value="Genomic_DNA"/>
</dbReference>
<dbReference type="Proteomes" id="UP000237580">
    <property type="component" value="Unassembled WGS sequence"/>
</dbReference>
<comment type="caution">
    <text evidence="1">The sequence shown here is derived from an EMBL/GenBank/DDBJ whole genome shotgun (WGS) entry which is preliminary data.</text>
</comment>
<gene>
    <name evidence="1" type="ORF">NCPPB2254_03683</name>
</gene>
<name>A0AB38EH73_9PSED</name>
<evidence type="ECO:0000313" key="2">
    <source>
        <dbReference type="Proteomes" id="UP000237580"/>
    </source>
</evidence>
<dbReference type="AlphaFoldDB" id="A0AB38EH73"/>